<evidence type="ECO:0000256" key="2">
    <source>
        <dbReference type="ARBA" id="ARBA00023125"/>
    </source>
</evidence>
<dbReference type="SMART" id="SM00421">
    <property type="entry name" value="HTH_LUXR"/>
    <property type="match status" value="1"/>
</dbReference>
<evidence type="ECO:0000256" key="1">
    <source>
        <dbReference type="ARBA" id="ARBA00022553"/>
    </source>
</evidence>
<comment type="caution">
    <text evidence="6">The sequence shown here is derived from an EMBL/GenBank/DDBJ whole genome shotgun (WGS) entry which is preliminary data.</text>
</comment>
<organism evidence="6 7">
    <name type="scientific">Pedobacter chitinilyticus</name>
    <dbReference type="NCBI Taxonomy" id="2233776"/>
    <lineage>
        <taxon>Bacteria</taxon>
        <taxon>Pseudomonadati</taxon>
        <taxon>Bacteroidota</taxon>
        <taxon>Sphingobacteriia</taxon>
        <taxon>Sphingobacteriales</taxon>
        <taxon>Sphingobacteriaceae</taxon>
        <taxon>Pedobacter</taxon>
    </lineage>
</organism>
<feature type="domain" description="Response regulatory" evidence="5">
    <location>
        <begin position="4"/>
        <end position="122"/>
    </location>
</feature>
<dbReference type="RefSeq" id="WP_113646246.1">
    <property type="nucleotide sequence ID" value="NZ_QMHN01000001.1"/>
</dbReference>
<keyword evidence="1 3" id="KW-0597">Phosphoprotein</keyword>
<gene>
    <name evidence="6" type="ORF">DPV69_05380</name>
</gene>
<evidence type="ECO:0000259" key="5">
    <source>
        <dbReference type="PROSITE" id="PS50110"/>
    </source>
</evidence>
<dbReference type="PANTHER" id="PTHR43214">
    <property type="entry name" value="TWO-COMPONENT RESPONSE REGULATOR"/>
    <property type="match status" value="1"/>
</dbReference>
<dbReference type="InterPro" id="IPR001789">
    <property type="entry name" value="Sig_transdc_resp-reg_receiver"/>
</dbReference>
<dbReference type="EMBL" id="SAYW01000001">
    <property type="protein sequence ID" value="RWU10762.1"/>
    <property type="molecule type" value="Genomic_DNA"/>
</dbReference>
<dbReference type="AlphaFoldDB" id="A0A3S3SXB7"/>
<dbReference type="GO" id="GO:0003677">
    <property type="term" value="F:DNA binding"/>
    <property type="evidence" value="ECO:0007669"/>
    <property type="project" value="UniProtKB-KW"/>
</dbReference>
<dbReference type="InterPro" id="IPR011006">
    <property type="entry name" value="CheY-like_superfamily"/>
</dbReference>
<protein>
    <submittedName>
        <fullName evidence="6">Response regulator transcription factor</fullName>
    </submittedName>
</protein>
<feature type="modified residue" description="4-aspartylphosphate" evidence="3">
    <location>
        <position position="57"/>
    </location>
</feature>
<dbReference type="Gene3D" id="3.40.50.2300">
    <property type="match status" value="1"/>
</dbReference>
<dbReference type="InterPro" id="IPR058245">
    <property type="entry name" value="NreC/VraR/RcsB-like_REC"/>
</dbReference>
<evidence type="ECO:0000313" key="6">
    <source>
        <dbReference type="EMBL" id="RWU10762.1"/>
    </source>
</evidence>
<dbReference type="PROSITE" id="PS50043">
    <property type="entry name" value="HTH_LUXR_2"/>
    <property type="match status" value="1"/>
</dbReference>
<evidence type="ECO:0000259" key="4">
    <source>
        <dbReference type="PROSITE" id="PS50043"/>
    </source>
</evidence>
<dbReference type="PROSITE" id="PS50110">
    <property type="entry name" value="RESPONSE_REGULATORY"/>
    <property type="match status" value="1"/>
</dbReference>
<dbReference type="SMART" id="SM00448">
    <property type="entry name" value="REC"/>
    <property type="match status" value="1"/>
</dbReference>
<dbReference type="GO" id="GO:0000160">
    <property type="term" value="P:phosphorelay signal transduction system"/>
    <property type="evidence" value="ECO:0007669"/>
    <property type="project" value="InterPro"/>
</dbReference>
<evidence type="ECO:0000313" key="7">
    <source>
        <dbReference type="Proteomes" id="UP000284120"/>
    </source>
</evidence>
<dbReference type="SUPFAM" id="SSF52172">
    <property type="entry name" value="CheY-like"/>
    <property type="match status" value="1"/>
</dbReference>
<dbReference type="CDD" id="cd06170">
    <property type="entry name" value="LuxR_C_like"/>
    <property type="match status" value="1"/>
</dbReference>
<dbReference type="PANTHER" id="PTHR43214:SF43">
    <property type="entry name" value="TWO-COMPONENT RESPONSE REGULATOR"/>
    <property type="match status" value="1"/>
</dbReference>
<keyword evidence="7" id="KW-1185">Reference proteome</keyword>
<sequence length="223" mass="25315">MKINVAIADDQKLFRKGMIALVNSFEDMNIIFEAENGKQLVDRLAIEEVKPDIILLDLSMPEMNGLEALKIIKETQANIGVIILTIHEAEHHILATIQAGANGYLAKNAEPEEVEKAIREVFKNDFYFTLPMLEIMRKGLTKKPQVVSLDQEENLLTPREKEILQLICKQFSSVEIAEKLFLSNRTVEGHRNNLLLKTGSRNTAGLVLYALKHKFIETDRFSN</sequence>
<evidence type="ECO:0000256" key="3">
    <source>
        <dbReference type="PROSITE-ProRule" id="PRU00169"/>
    </source>
</evidence>
<dbReference type="Proteomes" id="UP000284120">
    <property type="component" value="Unassembled WGS sequence"/>
</dbReference>
<accession>A0A3S3SXB7</accession>
<keyword evidence="2" id="KW-0238">DNA-binding</keyword>
<proteinExistence type="predicted"/>
<dbReference type="InterPro" id="IPR039420">
    <property type="entry name" value="WalR-like"/>
</dbReference>
<name>A0A3S3SXB7_9SPHI</name>
<feature type="domain" description="HTH luxR-type" evidence="4">
    <location>
        <begin position="149"/>
        <end position="214"/>
    </location>
</feature>
<dbReference type="Pfam" id="PF00196">
    <property type="entry name" value="GerE"/>
    <property type="match status" value="1"/>
</dbReference>
<dbReference type="OrthoDB" id="9797341at2"/>
<dbReference type="SUPFAM" id="SSF46894">
    <property type="entry name" value="C-terminal effector domain of the bipartite response regulators"/>
    <property type="match status" value="1"/>
</dbReference>
<reference evidence="6 7" key="1">
    <citation type="submission" date="2018-06" db="EMBL/GenBank/DDBJ databases">
        <title>Pedobacter endophyticus sp. nov., an endophytic bacterium isolated from a leaf of Triticum aestivum.</title>
        <authorList>
            <person name="Zhang L."/>
        </authorList>
    </citation>
    <scope>NUCLEOTIDE SEQUENCE [LARGE SCALE GENOMIC DNA]</scope>
    <source>
        <strain evidence="6 7">CM134L-2</strain>
    </source>
</reference>
<dbReference type="GO" id="GO:0006355">
    <property type="term" value="P:regulation of DNA-templated transcription"/>
    <property type="evidence" value="ECO:0007669"/>
    <property type="project" value="InterPro"/>
</dbReference>
<dbReference type="PRINTS" id="PR00038">
    <property type="entry name" value="HTHLUXR"/>
</dbReference>
<dbReference type="Pfam" id="PF00072">
    <property type="entry name" value="Response_reg"/>
    <property type="match status" value="1"/>
</dbReference>
<dbReference type="InterPro" id="IPR016032">
    <property type="entry name" value="Sig_transdc_resp-reg_C-effctor"/>
</dbReference>
<dbReference type="InterPro" id="IPR000792">
    <property type="entry name" value="Tscrpt_reg_LuxR_C"/>
</dbReference>
<dbReference type="CDD" id="cd17535">
    <property type="entry name" value="REC_NarL-like"/>
    <property type="match status" value="1"/>
</dbReference>